<sequence>MLHNWQLKLYRNNEHVQLTQGFQMALSDLNGSKTTDVKKH</sequence>
<reference evidence="1" key="2">
    <citation type="submission" date="2018-03" db="EMBL/GenBank/DDBJ databases">
        <title>The Triticum urartu genome reveals the dynamic nature of wheat genome evolution.</title>
        <authorList>
            <person name="Ling H."/>
            <person name="Ma B."/>
            <person name="Shi X."/>
            <person name="Liu H."/>
            <person name="Dong L."/>
            <person name="Sun H."/>
            <person name="Cao Y."/>
            <person name="Gao Q."/>
            <person name="Zheng S."/>
            <person name="Li Y."/>
            <person name="Yu Y."/>
            <person name="Du H."/>
            <person name="Qi M."/>
            <person name="Li Y."/>
            <person name="Yu H."/>
            <person name="Cui Y."/>
            <person name="Wang N."/>
            <person name="Chen C."/>
            <person name="Wu H."/>
            <person name="Zhao Y."/>
            <person name="Zhang J."/>
            <person name="Li Y."/>
            <person name="Zhou W."/>
            <person name="Zhang B."/>
            <person name="Hu W."/>
            <person name="Eijk M."/>
            <person name="Tang J."/>
            <person name="Witsenboer H."/>
            <person name="Zhao S."/>
            <person name="Li Z."/>
            <person name="Zhang A."/>
            <person name="Wang D."/>
            <person name="Liang C."/>
        </authorList>
    </citation>
    <scope>NUCLEOTIDE SEQUENCE [LARGE SCALE GENOMIC DNA]</scope>
    <source>
        <strain evidence="1">cv. G1812</strain>
    </source>
</reference>
<reference evidence="1" key="3">
    <citation type="submission" date="2022-06" db="UniProtKB">
        <authorList>
            <consortium name="EnsemblPlants"/>
        </authorList>
    </citation>
    <scope>IDENTIFICATION</scope>
</reference>
<evidence type="ECO:0000313" key="1">
    <source>
        <dbReference type="EnsemblPlants" id="TuG1812G0100004660.01.T01.cds263491"/>
    </source>
</evidence>
<dbReference type="Gramene" id="TuG1812G0100004660.01.T01">
    <property type="protein sequence ID" value="TuG1812G0100004660.01.T01.cds263491"/>
    <property type="gene ID" value="TuG1812G0100004660.01"/>
</dbReference>
<reference evidence="2" key="1">
    <citation type="journal article" date="2013" name="Nature">
        <title>Draft genome of the wheat A-genome progenitor Triticum urartu.</title>
        <authorList>
            <person name="Ling H.Q."/>
            <person name="Zhao S."/>
            <person name="Liu D."/>
            <person name="Wang J."/>
            <person name="Sun H."/>
            <person name="Zhang C."/>
            <person name="Fan H."/>
            <person name="Li D."/>
            <person name="Dong L."/>
            <person name="Tao Y."/>
            <person name="Gao C."/>
            <person name="Wu H."/>
            <person name="Li Y."/>
            <person name="Cui Y."/>
            <person name="Guo X."/>
            <person name="Zheng S."/>
            <person name="Wang B."/>
            <person name="Yu K."/>
            <person name="Liang Q."/>
            <person name="Yang W."/>
            <person name="Lou X."/>
            <person name="Chen J."/>
            <person name="Feng M."/>
            <person name="Jian J."/>
            <person name="Zhang X."/>
            <person name="Luo G."/>
            <person name="Jiang Y."/>
            <person name="Liu J."/>
            <person name="Wang Z."/>
            <person name="Sha Y."/>
            <person name="Zhang B."/>
            <person name="Wu H."/>
            <person name="Tang D."/>
            <person name="Shen Q."/>
            <person name="Xue P."/>
            <person name="Zou S."/>
            <person name="Wang X."/>
            <person name="Liu X."/>
            <person name="Wang F."/>
            <person name="Yang Y."/>
            <person name="An X."/>
            <person name="Dong Z."/>
            <person name="Zhang K."/>
            <person name="Zhang X."/>
            <person name="Luo M.C."/>
            <person name="Dvorak J."/>
            <person name="Tong Y."/>
            <person name="Wang J."/>
            <person name="Yang H."/>
            <person name="Li Z."/>
            <person name="Wang D."/>
            <person name="Zhang A."/>
            <person name="Wang J."/>
        </authorList>
    </citation>
    <scope>NUCLEOTIDE SEQUENCE</scope>
    <source>
        <strain evidence="2">cv. G1812</strain>
    </source>
</reference>
<protein>
    <submittedName>
        <fullName evidence="1">Uncharacterized protein</fullName>
    </submittedName>
</protein>
<name>A0A8R7P853_TRIUA</name>
<accession>A0A8R7P853</accession>
<evidence type="ECO:0000313" key="2">
    <source>
        <dbReference type="Proteomes" id="UP000015106"/>
    </source>
</evidence>
<dbReference type="Proteomes" id="UP000015106">
    <property type="component" value="Chromosome 1"/>
</dbReference>
<proteinExistence type="predicted"/>
<organism evidence="1 2">
    <name type="scientific">Triticum urartu</name>
    <name type="common">Red wild einkorn</name>
    <name type="synonym">Crithodium urartu</name>
    <dbReference type="NCBI Taxonomy" id="4572"/>
    <lineage>
        <taxon>Eukaryota</taxon>
        <taxon>Viridiplantae</taxon>
        <taxon>Streptophyta</taxon>
        <taxon>Embryophyta</taxon>
        <taxon>Tracheophyta</taxon>
        <taxon>Spermatophyta</taxon>
        <taxon>Magnoliopsida</taxon>
        <taxon>Liliopsida</taxon>
        <taxon>Poales</taxon>
        <taxon>Poaceae</taxon>
        <taxon>BOP clade</taxon>
        <taxon>Pooideae</taxon>
        <taxon>Triticodae</taxon>
        <taxon>Triticeae</taxon>
        <taxon>Triticinae</taxon>
        <taxon>Triticum</taxon>
    </lineage>
</organism>
<keyword evidence="2" id="KW-1185">Reference proteome</keyword>
<dbReference type="EnsemblPlants" id="TuG1812G0100004660.01.T01">
    <property type="protein sequence ID" value="TuG1812G0100004660.01.T01.cds263491"/>
    <property type="gene ID" value="TuG1812G0100004660.01"/>
</dbReference>
<dbReference type="AlphaFoldDB" id="A0A8R7P853"/>